<dbReference type="SMART" id="SM00450">
    <property type="entry name" value="RHOD"/>
    <property type="match status" value="2"/>
</dbReference>
<gene>
    <name evidence="4" type="ORF">AWRI3580_g3123</name>
</gene>
<dbReference type="InterPro" id="IPR045078">
    <property type="entry name" value="TST/MPST-like"/>
</dbReference>
<dbReference type="OrthoDB" id="270167at2759"/>
<evidence type="ECO:0000259" key="3">
    <source>
        <dbReference type="PROSITE" id="PS50206"/>
    </source>
</evidence>
<reference evidence="5" key="1">
    <citation type="journal article" date="2016" name="Genome Announc.">
        <title>Genome sequences of three species of Hanseniaspora isolated from spontaneous wine fermentations.</title>
        <authorList>
            <person name="Sternes P.R."/>
            <person name="Lee D."/>
            <person name="Kutyna D.R."/>
            <person name="Borneman A.R."/>
        </authorList>
    </citation>
    <scope>NUCLEOTIDE SEQUENCE [LARGE SCALE GENOMIC DNA]</scope>
    <source>
        <strain evidence="5">AWRI3580</strain>
    </source>
</reference>
<dbReference type="CDD" id="cd01449">
    <property type="entry name" value="TST_Repeat_2"/>
    <property type="match status" value="1"/>
</dbReference>
<dbReference type="InterPro" id="IPR036873">
    <property type="entry name" value="Rhodanese-like_dom_sf"/>
</dbReference>
<dbReference type="SUPFAM" id="SSF52821">
    <property type="entry name" value="Rhodanese/Cell cycle control phosphatase"/>
    <property type="match status" value="2"/>
</dbReference>
<dbReference type="PANTHER" id="PTHR11364:SF27">
    <property type="entry name" value="SULFURTRANSFERASE"/>
    <property type="match status" value="1"/>
</dbReference>
<keyword evidence="2" id="KW-0677">Repeat</keyword>
<protein>
    <submittedName>
        <fullName evidence="4">Thiosulfate sulfurtransferase TUM1</fullName>
    </submittedName>
</protein>
<dbReference type="Pfam" id="PF00581">
    <property type="entry name" value="Rhodanese"/>
    <property type="match status" value="1"/>
</dbReference>
<dbReference type="AlphaFoldDB" id="A0A1E5RJ48"/>
<sequence length="311" mass="34788">MSLYKIISPKDFIQLTKTTSKSRIITVDASWHMPNTNRSGLKEYKEGPRLPNSIFFDIDDVKDDQSSFPHMLPTVSIFNKKLSNLGLLPDDTLIVYDKIGNFASPRAAWTFTTLGHEGSVYLLNNYNDYLKLNKQDSESYPLEHGTIDKITSFAPTNYQVKKDHIKDQVIDIHEVKKLVDSGEIKNYNFFDARSFDRYSGAAPEPRAGLTSGHVPGTYSLPFLSLVNSETKGLLPKEELKEAILKTLNTTGAEFDPKKPTLTMCGTGVTGVIIKTALEESGLVDSSKLYDGSWTEWALTYGNQPVYVAKKE</sequence>
<proteinExistence type="predicted"/>
<keyword evidence="1 4" id="KW-0808">Transferase</keyword>
<evidence type="ECO:0000256" key="2">
    <source>
        <dbReference type="ARBA" id="ARBA00022737"/>
    </source>
</evidence>
<evidence type="ECO:0000313" key="4">
    <source>
        <dbReference type="EMBL" id="OEJ86939.1"/>
    </source>
</evidence>
<dbReference type="Gene3D" id="3.40.250.10">
    <property type="entry name" value="Rhodanese-like domain"/>
    <property type="match status" value="2"/>
</dbReference>
<dbReference type="CDD" id="cd01448">
    <property type="entry name" value="TST_Repeat_1"/>
    <property type="match status" value="1"/>
</dbReference>
<dbReference type="GO" id="GO:0004792">
    <property type="term" value="F:thiosulfate-cyanide sulfurtransferase activity"/>
    <property type="evidence" value="ECO:0007669"/>
    <property type="project" value="TreeGrafter"/>
</dbReference>
<keyword evidence="5" id="KW-1185">Reference proteome</keyword>
<dbReference type="PROSITE" id="PS50206">
    <property type="entry name" value="RHODANESE_3"/>
    <property type="match status" value="2"/>
</dbReference>
<dbReference type="InterPro" id="IPR001763">
    <property type="entry name" value="Rhodanese-like_dom"/>
</dbReference>
<accession>A0A1E5RJ48</accession>
<organism evidence="4 5">
    <name type="scientific">Hanseniaspora uvarum</name>
    <name type="common">Yeast</name>
    <name type="synonym">Kloeckera apiculata</name>
    <dbReference type="NCBI Taxonomy" id="29833"/>
    <lineage>
        <taxon>Eukaryota</taxon>
        <taxon>Fungi</taxon>
        <taxon>Dikarya</taxon>
        <taxon>Ascomycota</taxon>
        <taxon>Saccharomycotina</taxon>
        <taxon>Saccharomycetes</taxon>
        <taxon>Saccharomycodales</taxon>
        <taxon>Saccharomycodaceae</taxon>
        <taxon>Hanseniaspora</taxon>
    </lineage>
</organism>
<dbReference type="STRING" id="29833.A0A1E5RJ48"/>
<name>A0A1E5RJ48_HANUV</name>
<dbReference type="PANTHER" id="PTHR11364">
    <property type="entry name" value="THIOSULFATE SULFERTANSFERASE"/>
    <property type="match status" value="1"/>
</dbReference>
<comment type="caution">
    <text evidence="4">The sequence shown here is derived from an EMBL/GenBank/DDBJ whole genome shotgun (WGS) entry which is preliminary data.</text>
</comment>
<dbReference type="Proteomes" id="UP000095358">
    <property type="component" value="Unassembled WGS sequence"/>
</dbReference>
<feature type="domain" description="Rhodanese" evidence="3">
    <location>
        <begin position="183"/>
        <end position="305"/>
    </location>
</feature>
<evidence type="ECO:0000313" key="5">
    <source>
        <dbReference type="Proteomes" id="UP000095358"/>
    </source>
</evidence>
<dbReference type="EMBL" id="LPNN01000005">
    <property type="protein sequence ID" value="OEJ86939.1"/>
    <property type="molecule type" value="Genomic_DNA"/>
</dbReference>
<dbReference type="VEuPathDB" id="FungiDB:AWRI3580_g3123"/>
<dbReference type="GO" id="GO:0005739">
    <property type="term" value="C:mitochondrion"/>
    <property type="evidence" value="ECO:0007669"/>
    <property type="project" value="TreeGrafter"/>
</dbReference>
<evidence type="ECO:0000256" key="1">
    <source>
        <dbReference type="ARBA" id="ARBA00022679"/>
    </source>
</evidence>
<feature type="domain" description="Rhodanese" evidence="3">
    <location>
        <begin position="43"/>
        <end position="138"/>
    </location>
</feature>